<gene>
    <name evidence="2" type="ORF">VP01_289g3</name>
</gene>
<keyword evidence="3" id="KW-1185">Reference proteome</keyword>
<evidence type="ECO:0000313" key="2">
    <source>
        <dbReference type="EMBL" id="KNZ54621.1"/>
    </source>
</evidence>
<keyword evidence="1" id="KW-0472">Membrane</keyword>
<protein>
    <submittedName>
        <fullName evidence="2">Uncharacterized protein</fullName>
    </submittedName>
</protein>
<feature type="transmembrane region" description="Helical" evidence="1">
    <location>
        <begin position="9"/>
        <end position="28"/>
    </location>
</feature>
<name>A0A0L6V1H9_9BASI</name>
<comment type="caution">
    <text evidence="2">The sequence shown here is derived from an EMBL/GenBank/DDBJ whole genome shotgun (WGS) entry which is preliminary data.</text>
</comment>
<evidence type="ECO:0000313" key="3">
    <source>
        <dbReference type="Proteomes" id="UP000037035"/>
    </source>
</evidence>
<proteinExistence type="predicted"/>
<dbReference type="EMBL" id="LAVV01007834">
    <property type="protein sequence ID" value="KNZ54621.1"/>
    <property type="molecule type" value="Genomic_DNA"/>
</dbReference>
<keyword evidence="1" id="KW-0812">Transmembrane</keyword>
<dbReference type="Proteomes" id="UP000037035">
    <property type="component" value="Unassembled WGS sequence"/>
</dbReference>
<sequence>MKVRNERSVLLISCHIVVSVWLGCIALFDWDYSAHDSKLADPVAGLICLEDILMPVTNHWVFNLSTKRYFELLQTIHALGLSHGGMQHCKFLIKLDCSASFVSFCLGCITLFDLGYSVHVMRANSGQRLNQGPFDQHLDKRFSHRTVGVEPTTYFFSYCQKTHEDLTMVDQNSKGDSTKDPHHQLESHANTMQDLHEKLVSNKLASIAFNNIKKMLLGKVKIIRKYFKITRNRSMFQRLLAYLTNKSNISLMMPATKNQLGAKSNLTTDVITWLMLLLEETPTITLKKLVENVKNEFKIHFLPGIQKTLENVKICLESSDQHCSEAILIDESGFNSNNHPSHGYSSSGKSEKLKTQKQEGAQSILLMEKQKRGCPQSKFSTFWFSFKITVLTIQKLSWKTPGLMVEMTLSGFEPTKKIDIKFLPKSLPFLNPIELEFNIIKTEIKLQSKIAEAIHQSISNNMTSELYKRSEKRAYHLVNRDVKKEKSDCFLANKNREVGGEEQTERVSRKERIRRGDELRREVEIDLGKGRLDFEHELNPRCLSSSSGRVRFGNLRMRDKEFSEHSRGTQCVNHFNTAQKFYSSCNHMQPITGKIIKDPENFFQVPSFNMTLFFFFLYLIIQFLFKYFPHFLHNYLFFCYSKLKNYPFICAKMLQFEYINYSMKGQVQVNNKTELFYNRTYYVNMRTVFSTCIVSRKIILLISEIRLFNQFPKCGVLGCWVDWLLGLEGIQYEINGTTCGLDLNNFNLHMACNMSYNARKKKLQMFASLCIKPWLNHFWRMVGVTTIIPSSTLRLFLCDSSNKFDHPYTKFPCHKFEEYERNHDDSQVVEGWLKRAPVETISLFYKRRKSSVPYAKNVNFQSSLWRVCVVKYLSLHRHVADLLLPPAPKAVICIQYLLDPDDSSRPYQLYSQKQYKYALTNGLLWIPTSPDSTTTPIFFHIPCLLDGVAISKIQDFMVIAGTNLSGQVASWCKAVNNWCFPKMFQNVLYEWGLRNCMGVGEPCLPEQPKQHSFIHKTLRQGESYCRCGVFMRQTKVNKGYRNEKTFVGGRESAGKGGFGFGGLSGHPRKIGRTRVVLEGAAGANWTVRAPGGVRRLRSGGLRTRRTQGRLNQGGVAGNGNWGCRNSMEAGAELWVGKRRRFCIYLLIYPKTNQEKRRKNQESSLGITKKQNIHSLLPGCSVQRAATREFFRSETKGYSTHIGEGLSLPMINRYFLILTPDSAAIKVLLKPLRRGHLWMVFPSHASFRIFLMRCG</sequence>
<evidence type="ECO:0000256" key="1">
    <source>
        <dbReference type="SAM" id="Phobius"/>
    </source>
</evidence>
<feature type="transmembrane region" description="Helical" evidence="1">
    <location>
        <begin position="608"/>
        <end position="628"/>
    </location>
</feature>
<accession>A0A0L6V1H9</accession>
<keyword evidence="1" id="KW-1133">Transmembrane helix</keyword>
<dbReference type="PROSITE" id="PS51257">
    <property type="entry name" value="PROKAR_LIPOPROTEIN"/>
    <property type="match status" value="1"/>
</dbReference>
<organism evidence="2 3">
    <name type="scientific">Puccinia sorghi</name>
    <dbReference type="NCBI Taxonomy" id="27349"/>
    <lineage>
        <taxon>Eukaryota</taxon>
        <taxon>Fungi</taxon>
        <taxon>Dikarya</taxon>
        <taxon>Basidiomycota</taxon>
        <taxon>Pucciniomycotina</taxon>
        <taxon>Pucciniomycetes</taxon>
        <taxon>Pucciniales</taxon>
        <taxon>Pucciniaceae</taxon>
        <taxon>Puccinia</taxon>
    </lineage>
</organism>
<dbReference type="AlphaFoldDB" id="A0A0L6V1H9"/>
<reference evidence="2 3" key="1">
    <citation type="submission" date="2015-08" db="EMBL/GenBank/DDBJ databases">
        <title>Next Generation Sequencing and Analysis of the Genome of Puccinia sorghi L Schw, the Causal Agent of Maize Common Rust.</title>
        <authorList>
            <person name="Rochi L."/>
            <person name="Burguener G."/>
            <person name="Darino M."/>
            <person name="Turjanski A."/>
            <person name="Kreff E."/>
            <person name="Dieguez M.J."/>
            <person name="Sacco F."/>
        </authorList>
    </citation>
    <scope>NUCLEOTIDE SEQUENCE [LARGE SCALE GENOMIC DNA]</scope>
    <source>
        <strain evidence="2 3">RO10H11247</strain>
    </source>
</reference>
<dbReference type="VEuPathDB" id="FungiDB:VP01_289g3"/>